<comment type="subcellular location">
    <subcellularLocation>
        <location evidence="2">Cytoplasm</location>
    </subcellularLocation>
    <subcellularLocation>
        <location evidence="1">Nucleus</location>
    </subcellularLocation>
</comment>
<name>A0AAD8VB12_LOLMU</name>
<dbReference type="GO" id="GO:0008033">
    <property type="term" value="P:tRNA processing"/>
    <property type="evidence" value="ECO:0007669"/>
    <property type="project" value="UniProtKB-KW"/>
</dbReference>
<dbReference type="GO" id="GO:0005634">
    <property type="term" value="C:nucleus"/>
    <property type="evidence" value="ECO:0007669"/>
    <property type="project" value="UniProtKB-SubCell"/>
</dbReference>
<protein>
    <submittedName>
        <fullName evidence="7">Uncharacterized protein</fullName>
    </submittedName>
</protein>
<keyword evidence="6" id="KW-0539">Nucleus</keyword>
<dbReference type="Pfam" id="PF09341">
    <property type="entry name" value="Pcc1"/>
    <property type="match status" value="1"/>
</dbReference>
<evidence type="ECO:0000256" key="2">
    <source>
        <dbReference type="ARBA" id="ARBA00004496"/>
    </source>
</evidence>
<proteinExistence type="inferred from homology"/>
<dbReference type="GO" id="GO:0070525">
    <property type="term" value="P:tRNA threonylcarbamoyladenosine metabolic process"/>
    <property type="evidence" value="ECO:0007669"/>
    <property type="project" value="TreeGrafter"/>
</dbReference>
<sequence length="112" mass="12833">MLPSRRKGDRVEHLAAEGELRRAHHDMMDGTNFEVDYGSEEHATIVYKTLVVDKELQPDKVRRGMTVSGGKLAVRFEAVEARFLRASFSAFVDLMVTQAELHETLWWVKQMA</sequence>
<comment type="caution">
    <text evidence="7">The sequence shown here is derived from an EMBL/GenBank/DDBJ whole genome shotgun (WGS) entry which is preliminary data.</text>
</comment>
<dbReference type="GO" id="GO:0000408">
    <property type="term" value="C:EKC/KEOPS complex"/>
    <property type="evidence" value="ECO:0007669"/>
    <property type="project" value="TreeGrafter"/>
</dbReference>
<accession>A0AAD8VB12</accession>
<evidence type="ECO:0000256" key="5">
    <source>
        <dbReference type="ARBA" id="ARBA00022694"/>
    </source>
</evidence>
<dbReference type="FunFam" id="3.30.310.50:FF:000005">
    <property type="entry name" value="L antigen family member 3"/>
    <property type="match status" value="1"/>
</dbReference>
<keyword evidence="4" id="KW-0963">Cytoplasm</keyword>
<dbReference type="InterPro" id="IPR015419">
    <property type="entry name" value="CTAG/Pcc1"/>
</dbReference>
<evidence type="ECO:0000313" key="8">
    <source>
        <dbReference type="Proteomes" id="UP001231189"/>
    </source>
</evidence>
<gene>
    <name evidence="7" type="ORF">QYE76_071910</name>
</gene>
<evidence type="ECO:0000256" key="1">
    <source>
        <dbReference type="ARBA" id="ARBA00004123"/>
    </source>
</evidence>
<dbReference type="Gene3D" id="3.30.310.50">
    <property type="entry name" value="Alpha-D-phosphohexomutase, C-terminal domain"/>
    <property type="match status" value="1"/>
</dbReference>
<evidence type="ECO:0000256" key="4">
    <source>
        <dbReference type="ARBA" id="ARBA00022490"/>
    </source>
</evidence>
<keyword evidence="8" id="KW-1185">Reference proteome</keyword>
<dbReference type="Proteomes" id="UP001231189">
    <property type="component" value="Unassembled WGS sequence"/>
</dbReference>
<comment type="similarity">
    <text evidence="3">Belongs to the CTAG/PCC1 family.</text>
</comment>
<evidence type="ECO:0000313" key="7">
    <source>
        <dbReference type="EMBL" id="KAK1598476.1"/>
    </source>
</evidence>
<dbReference type="GO" id="GO:0005737">
    <property type="term" value="C:cytoplasm"/>
    <property type="evidence" value="ECO:0007669"/>
    <property type="project" value="UniProtKB-SubCell"/>
</dbReference>
<keyword evidence="5" id="KW-0819">tRNA processing</keyword>
<evidence type="ECO:0000256" key="3">
    <source>
        <dbReference type="ARBA" id="ARBA00007073"/>
    </source>
</evidence>
<evidence type="ECO:0000256" key="6">
    <source>
        <dbReference type="ARBA" id="ARBA00023242"/>
    </source>
</evidence>
<dbReference type="AlphaFoldDB" id="A0AAD8VB12"/>
<dbReference type="EMBL" id="JAUUTY010000612">
    <property type="protein sequence ID" value="KAK1598476.1"/>
    <property type="molecule type" value="Genomic_DNA"/>
</dbReference>
<dbReference type="PANTHER" id="PTHR31283">
    <property type="entry name" value="EKC/KEOPS COMPLEX SUBUNIT PCC1 FAMILY MEMBER"/>
    <property type="match status" value="1"/>
</dbReference>
<dbReference type="PANTHER" id="PTHR31283:SF5">
    <property type="entry name" value="EKC_KEOPS COMPLEX SUBUNIT LAGE3"/>
    <property type="match status" value="1"/>
</dbReference>
<reference evidence="7" key="1">
    <citation type="submission" date="2023-07" db="EMBL/GenBank/DDBJ databases">
        <title>A chromosome-level genome assembly of Lolium multiflorum.</title>
        <authorList>
            <person name="Chen Y."/>
            <person name="Copetti D."/>
            <person name="Kolliker R."/>
            <person name="Studer B."/>
        </authorList>
    </citation>
    <scope>NUCLEOTIDE SEQUENCE</scope>
    <source>
        <strain evidence="7">02402/16</strain>
        <tissue evidence="7">Leaf</tissue>
    </source>
</reference>
<organism evidence="7 8">
    <name type="scientific">Lolium multiflorum</name>
    <name type="common">Italian ryegrass</name>
    <name type="synonym">Lolium perenne subsp. multiflorum</name>
    <dbReference type="NCBI Taxonomy" id="4521"/>
    <lineage>
        <taxon>Eukaryota</taxon>
        <taxon>Viridiplantae</taxon>
        <taxon>Streptophyta</taxon>
        <taxon>Embryophyta</taxon>
        <taxon>Tracheophyta</taxon>
        <taxon>Spermatophyta</taxon>
        <taxon>Magnoliopsida</taxon>
        <taxon>Liliopsida</taxon>
        <taxon>Poales</taxon>
        <taxon>Poaceae</taxon>
        <taxon>BOP clade</taxon>
        <taxon>Pooideae</taxon>
        <taxon>Poodae</taxon>
        <taxon>Poeae</taxon>
        <taxon>Poeae Chloroplast Group 2 (Poeae type)</taxon>
        <taxon>Loliodinae</taxon>
        <taxon>Loliinae</taxon>
        <taxon>Lolium</taxon>
    </lineage>
</organism>